<dbReference type="AlphaFoldDB" id="A0A914QVK8"/>
<evidence type="ECO:0000256" key="1">
    <source>
        <dbReference type="SAM" id="MobiDB-lite"/>
    </source>
</evidence>
<keyword evidence="2" id="KW-1185">Reference proteome</keyword>
<sequence length="413" mass="44788">MSFIKTAAFLKLLEFANNDDSKKKKDSWNKLTAKDLPSILGSIDYGKELKKEKFSTPNNNSTLSIHIAAYENSIESVSLFGGTKKSLNQNNLIKKGDNLNQFFAASIQNPFEFPRQQENDKSKETAHFKASQRLLNPNSTPSKKSVGRHNKKGGGGGGSGSADKRPSQSSSPNLSKESKCSSRSKKQHKEKDKEHHHKKKDGEKLKKESDKEKKQTDSVKSAIKKEKQQASNLPTEFEEVNAARRPAVSKTPCLKRKHHFEGMDQGGTPSPPGTPAAATPVLGQTSHTGTSGTPDPIPVDEGLSTPQTNGSGGGSIDPDSSGRTPGGVASAIETHTPLPGIKLSKELIKQHGSKENIRSSNKEKQQQQHHPKPGSKEMVNSETCVPKTLVPGTPGVIKNITMLPEDDVIQKKE</sequence>
<dbReference type="Proteomes" id="UP000887578">
    <property type="component" value="Unplaced"/>
</dbReference>
<organism evidence="2 3">
    <name type="scientific">Panagrolaimus davidi</name>
    <dbReference type="NCBI Taxonomy" id="227884"/>
    <lineage>
        <taxon>Eukaryota</taxon>
        <taxon>Metazoa</taxon>
        <taxon>Ecdysozoa</taxon>
        <taxon>Nematoda</taxon>
        <taxon>Chromadorea</taxon>
        <taxon>Rhabditida</taxon>
        <taxon>Tylenchina</taxon>
        <taxon>Panagrolaimomorpha</taxon>
        <taxon>Panagrolaimoidea</taxon>
        <taxon>Panagrolaimidae</taxon>
        <taxon>Panagrolaimus</taxon>
    </lineage>
</organism>
<feature type="compositionally biased region" description="Basic and acidic residues" evidence="1">
    <location>
        <begin position="200"/>
        <end position="228"/>
    </location>
</feature>
<feature type="compositionally biased region" description="Basic and acidic residues" evidence="1">
    <location>
        <begin position="343"/>
        <end position="366"/>
    </location>
</feature>
<protein>
    <submittedName>
        <fullName evidence="3">Uncharacterized protein</fullName>
    </submittedName>
</protein>
<feature type="compositionally biased region" description="Basic and acidic residues" evidence="1">
    <location>
        <begin position="116"/>
        <end position="127"/>
    </location>
</feature>
<feature type="compositionally biased region" description="Polar residues" evidence="1">
    <location>
        <begin position="133"/>
        <end position="143"/>
    </location>
</feature>
<evidence type="ECO:0000313" key="3">
    <source>
        <dbReference type="WBParaSite" id="PDA_v2.g5869.t1"/>
    </source>
</evidence>
<proteinExistence type="predicted"/>
<accession>A0A914QVK8</accession>
<evidence type="ECO:0000313" key="2">
    <source>
        <dbReference type="Proteomes" id="UP000887578"/>
    </source>
</evidence>
<feature type="region of interest" description="Disordered" evidence="1">
    <location>
        <begin position="116"/>
        <end position="395"/>
    </location>
</feature>
<reference evidence="3" key="1">
    <citation type="submission" date="2022-11" db="UniProtKB">
        <authorList>
            <consortium name="WormBaseParasite"/>
        </authorList>
    </citation>
    <scope>IDENTIFICATION</scope>
</reference>
<feature type="compositionally biased region" description="Polar residues" evidence="1">
    <location>
        <begin position="282"/>
        <end position="293"/>
    </location>
</feature>
<dbReference type="WBParaSite" id="PDA_v2.g5869.t1">
    <property type="protein sequence ID" value="PDA_v2.g5869.t1"/>
    <property type="gene ID" value="PDA_v2.g5869"/>
</dbReference>
<feature type="compositionally biased region" description="Basic residues" evidence="1">
    <location>
        <begin position="182"/>
        <end position="199"/>
    </location>
</feature>
<name>A0A914QVK8_9BILA</name>